<accession>A0A9W3JJG2</accession>
<proteinExistence type="predicted"/>
<reference evidence="1 2" key="1">
    <citation type="submission" date="2012-08" db="EMBL/GenBank/DDBJ databases">
        <authorList>
            <person name="Doggett N."/>
            <person name="Teshima H."/>
            <person name="Bruce D."/>
            <person name="Detter J.C."/>
            <person name="Johnson S.L."/>
            <person name="Han C."/>
        </authorList>
    </citation>
    <scope>NUCLEOTIDE SEQUENCE [LARGE SCALE GENOMIC DNA]</scope>
    <source>
        <strain evidence="1 2">HD-771</strain>
        <plasmid evidence="1 2">p02</plasmid>
    </source>
</reference>
<name>A0A9W3JJG2_BACTU</name>
<dbReference type="Proteomes" id="UP000005259">
    <property type="component" value="Plasmid p02"/>
</dbReference>
<evidence type="ECO:0000313" key="2">
    <source>
        <dbReference type="Proteomes" id="UP000005259"/>
    </source>
</evidence>
<sequence>MRITKQKETPATKQTTFGKQISSLNTKQETLFPSHARNFFYNHAKNPFISIIVLYFHLFKT</sequence>
<gene>
    <name evidence="1" type="ORF">BTG_31833</name>
</gene>
<protein>
    <submittedName>
        <fullName evidence="1">Uncharacterized protein</fullName>
    </submittedName>
</protein>
<dbReference type="KEGG" id="bti:BTG_31833"/>
<evidence type="ECO:0000313" key="1">
    <source>
        <dbReference type="EMBL" id="AFQ19703.1"/>
    </source>
</evidence>
<dbReference type="EMBL" id="CP003754">
    <property type="protein sequence ID" value="AFQ19703.1"/>
    <property type="molecule type" value="Genomic_DNA"/>
</dbReference>
<geneLocation type="plasmid" evidence="1 2">
    <name>p02</name>
</geneLocation>
<organism evidence="1 2">
    <name type="scientific">Bacillus thuringiensis HD-771</name>
    <dbReference type="NCBI Taxonomy" id="1218175"/>
    <lineage>
        <taxon>Bacteria</taxon>
        <taxon>Bacillati</taxon>
        <taxon>Bacillota</taxon>
        <taxon>Bacilli</taxon>
        <taxon>Bacillales</taxon>
        <taxon>Bacillaceae</taxon>
        <taxon>Bacillus</taxon>
        <taxon>Bacillus cereus group</taxon>
    </lineage>
</organism>
<dbReference type="AlphaFoldDB" id="A0A9W3JJG2"/>
<keyword evidence="1" id="KW-0614">Plasmid</keyword>